<evidence type="ECO:0000313" key="2">
    <source>
        <dbReference type="Proteomes" id="UP001062846"/>
    </source>
</evidence>
<organism evidence="1 2">
    <name type="scientific">Rhododendron molle</name>
    <name type="common">Chinese azalea</name>
    <name type="synonym">Azalea mollis</name>
    <dbReference type="NCBI Taxonomy" id="49168"/>
    <lineage>
        <taxon>Eukaryota</taxon>
        <taxon>Viridiplantae</taxon>
        <taxon>Streptophyta</taxon>
        <taxon>Embryophyta</taxon>
        <taxon>Tracheophyta</taxon>
        <taxon>Spermatophyta</taxon>
        <taxon>Magnoliopsida</taxon>
        <taxon>eudicotyledons</taxon>
        <taxon>Gunneridae</taxon>
        <taxon>Pentapetalae</taxon>
        <taxon>asterids</taxon>
        <taxon>Ericales</taxon>
        <taxon>Ericaceae</taxon>
        <taxon>Ericoideae</taxon>
        <taxon>Rhodoreae</taxon>
        <taxon>Rhododendron</taxon>
    </lineage>
</organism>
<sequence>MWCLFPKILQDTMFNSFPKSMQVDAACCSVRANVNYTEWKEADVLSLTRKGEDHLSCVPRFECVKINP</sequence>
<reference evidence="1" key="1">
    <citation type="submission" date="2022-02" db="EMBL/GenBank/DDBJ databases">
        <title>Plant Genome Project.</title>
        <authorList>
            <person name="Zhang R.-G."/>
        </authorList>
    </citation>
    <scope>NUCLEOTIDE SEQUENCE</scope>
    <source>
        <strain evidence="1">AT1</strain>
    </source>
</reference>
<dbReference type="Proteomes" id="UP001062846">
    <property type="component" value="Chromosome 13"/>
</dbReference>
<protein>
    <submittedName>
        <fullName evidence="1">Uncharacterized protein</fullName>
    </submittedName>
</protein>
<name>A0ACC0L1T0_RHOML</name>
<gene>
    <name evidence="1" type="ORF">RHMOL_Rhmol13G0011800</name>
</gene>
<dbReference type="EMBL" id="CM046400">
    <property type="protein sequence ID" value="KAI8522640.1"/>
    <property type="molecule type" value="Genomic_DNA"/>
</dbReference>
<proteinExistence type="predicted"/>
<evidence type="ECO:0000313" key="1">
    <source>
        <dbReference type="EMBL" id="KAI8522640.1"/>
    </source>
</evidence>
<keyword evidence="2" id="KW-1185">Reference proteome</keyword>
<comment type="caution">
    <text evidence="1">The sequence shown here is derived from an EMBL/GenBank/DDBJ whole genome shotgun (WGS) entry which is preliminary data.</text>
</comment>
<accession>A0ACC0L1T0</accession>